<accession>A0A8S9HWX5</accession>
<reference evidence="1" key="1">
    <citation type="submission" date="2019-12" db="EMBL/GenBank/DDBJ databases">
        <title>Genome sequencing and annotation of Brassica cretica.</title>
        <authorList>
            <person name="Studholme D.J."/>
            <person name="Sarris P.F."/>
        </authorList>
    </citation>
    <scope>NUCLEOTIDE SEQUENCE</scope>
    <source>
        <strain evidence="1">PFS-102/07</strain>
        <tissue evidence="1">Leaf</tissue>
    </source>
</reference>
<gene>
    <name evidence="1" type="ORF">F2Q70_00015275</name>
</gene>
<comment type="caution">
    <text evidence="1">The sequence shown here is derived from an EMBL/GenBank/DDBJ whole genome shotgun (WGS) entry which is preliminary data.</text>
</comment>
<sequence length="102" mass="11279">MGGVFGGWAGWTGLGRLRVVGWIKCGAGLVRLCLARVGNVPSSWSRFLAEGAGEREADCDWNTGAHVQGERMVRLSHRHDRQVNPNGSMDDRIKRMRPSLFT</sequence>
<evidence type="ECO:0000313" key="1">
    <source>
        <dbReference type="EMBL" id="KAF2562483.1"/>
    </source>
</evidence>
<proteinExistence type="predicted"/>
<dbReference type="AlphaFoldDB" id="A0A8S9HWX5"/>
<dbReference type="EMBL" id="QGKY02001250">
    <property type="protein sequence ID" value="KAF2562483.1"/>
    <property type="molecule type" value="Genomic_DNA"/>
</dbReference>
<name>A0A8S9HWX5_BRACR</name>
<organism evidence="1">
    <name type="scientific">Brassica cretica</name>
    <name type="common">Mustard</name>
    <dbReference type="NCBI Taxonomy" id="69181"/>
    <lineage>
        <taxon>Eukaryota</taxon>
        <taxon>Viridiplantae</taxon>
        <taxon>Streptophyta</taxon>
        <taxon>Embryophyta</taxon>
        <taxon>Tracheophyta</taxon>
        <taxon>Spermatophyta</taxon>
        <taxon>Magnoliopsida</taxon>
        <taxon>eudicotyledons</taxon>
        <taxon>Gunneridae</taxon>
        <taxon>Pentapetalae</taxon>
        <taxon>rosids</taxon>
        <taxon>malvids</taxon>
        <taxon>Brassicales</taxon>
        <taxon>Brassicaceae</taxon>
        <taxon>Brassiceae</taxon>
        <taxon>Brassica</taxon>
    </lineage>
</organism>
<protein>
    <submittedName>
        <fullName evidence="1">Uncharacterized protein</fullName>
    </submittedName>
</protein>